<evidence type="ECO:0000313" key="2">
    <source>
        <dbReference type="EMBL" id="GCE44555.1"/>
    </source>
</evidence>
<dbReference type="CDD" id="cd00829">
    <property type="entry name" value="SCP-x_thiolase"/>
    <property type="match status" value="1"/>
</dbReference>
<dbReference type="GO" id="GO:0016747">
    <property type="term" value="F:acyltransferase activity, transferring groups other than amino-acyl groups"/>
    <property type="evidence" value="ECO:0007669"/>
    <property type="project" value="InterPro"/>
</dbReference>
<evidence type="ECO:0000313" key="3">
    <source>
        <dbReference type="Proteomes" id="UP000287519"/>
    </source>
</evidence>
<dbReference type="Proteomes" id="UP000287519">
    <property type="component" value="Unassembled WGS sequence"/>
</dbReference>
<dbReference type="PANTHER" id="PTHR42870">
    <property type="entry name" value="ACETYL-COA C-ACETYLTRANSFERASE"/>
    <property type="match status" value="1"/>
</dbReference>
<dbReference type="PANTHER" id="PTHR42870:SF1">
    <property type="entry name" value="NON-SPECIFIC LIPID-TRANSFER PROTEIN-LIKE 2"/>
    <property type="match status" value="1"/>
</dbReference>
<dbReference type="Pfam" id="PF22691">
    <property type="entry name" value="Thiolase_C_1"/>
    <property type="match status" value="1"/>
</dbReference>
<dbReference type="EMBL" id="BHYM01000098">
    <property type="protein sequence ID" value="GCE44555.1"/>
    <property type="molecule type" value="Genomic_DNA"/>
</dbReference>
<proteinExistence type="predicted"/>
<feature type="domain" description="Thiolase C-terminal" evidence="1">
    <location>
        <begin position="248"/>
        <end position="385"/>
    </location>
</feature>
<dbReference type="InterPro" id="IPR016039">
    <property type="entry name" value="Thiolase-like"/>
</dbReference>
<dbReference type="InterPro" id="IPR002155">
    <property type="entry name" value="Thiolase"/>
</dbReference>
<keyword evidence="3" id="KW-1185">Reference proteome</keyword>
<dbReference type="Gene3D" id="3.40.47.10">
    <property type="match status" value="1"/>
</dbReference>
<name>A0A402CLY5_RHOWR</name>
<comment type="caution">
    <text evidence="2">The sequence shown here is derived from an EMBL/GenBank/DDBJ whole genome shotgun (WGS) entry which is preliminary data.</text>
</comment>
<dbReference type="PIRSF" id="PIRSF000429">
    <property type="entry name" value="Ac-CoA_Ac_transf"/>
    <property type="match status" value="1"/>
</dbReference>
<dbReference type="OrthoDB" id="9785768at2"/>
<protein>
    <submittedName>
        <fullName evidence="2">3-ketoacyl-CoA thiolase</fullName>
    </submittedName>
</protein>
<dbReference type="InterPro" id="IPR055140">
    <property type="entry name" value="Thiolase_C_2"/>
</dbReference>
<organism evidence="2 3">
    <name type="scientific">Rhodococcus wratislaviensis</name>
    <name type="common">Tsukamurella wratislaviensis</name>
    <dbReference type="NCBI Taxonomy" id="44752"/>
    <lineage>
        <taxon>Bacteria</taxon>
        <taxon>Bacillati</taxon>
        <taxon>Actinomycetota</taxon>
        <taxon>Actinomycetes</taxon>
        <taxon>Mycobacteriales</taxon>
        <taxon>Nocardiaceae</taxon>
        <taxon>Rhodococcus</taxon>
    </lineage>
</organism>
<accession>A0A402CLY5</accession>
<gene>
    <name evidence="2" type="ORF">Rhow_008976</name>
</gene>
<dbReference type="AlphaFoldDB" id="A0A402CLY5"/>
<dbReference type="SUPFAM" id="SSF53901">
    <property type="entry name" value="Thiolase-like"/>
    <property type="match status" value="1"/>
</dbReference>
<dbReference type="RefSeq" id="WP_124396118.1">
    <property type="nucleotide sequence ID" value="NZ_BHYM01000098.1"/>
</dbReference>
<evidence type="ECO:0000259" key="1">
    <source>
        <dbReference type="Pfam" id="PF22691"/>
    </source>
</evidence>
<sequence>MKDHAVIAGVGITKATSPRRQTLSKSELCRSAADLAIEHAGIDRADIDTVIIGDIAGFEASSVQAKTLAPALGLTPLTNVVPISTGGTSGGHLPNQAATLIKAGFAERVLCIAPNTFDGPVDLQAVINTNSPMIMEQPLGMGASHMGAFFPAAYQERYSISDEDLMAVAAKNRADADFNPYAHVTSTLPDEQANRMISTPLRLGMTCPVSSGAIALVVTAESIAKAESSNPPVRITGHGSISDGYLGGKRRDFSKFEVVEIMARRAYRDAQILNPFDDFDVAELFNPLAPMEYMLMESFGLCEYGAAPELVKKGATSFGGALPVNLSGGIVCTNPGLAGQIAPVAHVALQLMGQSATRQVEGAKRGLAHSAGGTFFQFHTTTIMERVG</sequence>
<reference evidence="2 3" key="1">
    <citation type="submission" date="2018-11" db="EMBL/GenBank/DDBJ databases">
        <title>Microbial catabolism of amino acid.</title>
        <authorList>
            <person name="Hibi M."/>
            <person name="Ogawa J."/>
        </authorList>
    </citation>
    <scope>NUCLEOTIDE SEQUENCE [LARGE SCALE GENOMIC DNA]</scope>
    <source>
        <strain evidence="2 3">C31-06</strain>
    </source>
</reference>